<dbReference type="Proteomes" id="UP001519460">
    <property type="component" value="Unassembled WGS sequence"/>
</dbReference>
<gene>
    <name evidence="1" type="ORF">BaRGS_00015823</name>
</gene>
<evidence type="ECO:0000313" key="2">
    <source>
        <dbReference type="Proteomes" id="UP001519460"/>
    </source>
</evidence>
<sequence length="58" mass="6559">RGLASSGHYVGFDPGVNLTRFSRVFALESLICRARFVGTTRFTQTDEVTKRNMHLVWG</sequence>
<feature type="non-terminal residue" evidence="1">
    <location>
        <position position="1"/>
    </location>
</feature>
<evidence type="ECO:0000313" key="1">
    <source>
        <dbReference type="EMBL" id="KAK7492876.1"/>
    </source>
</evidence>
<comment type="caution">
    <text evidence="1">The sequence shown here is derived from an EMBL/GenBank/DDBJ whole genome shotgun (WGS) entry which is preliminary data.</text>
</comment>
<protein>
    <submittedName>
        <fullName evidence="1">Uncharacterized protein</fullName>
    </submittedName>
</protein>
<keyword evidence="2" id="KW-1185">Reference proteome</keyword>
<name>A0ABD0L0W2_9CAEN</name>
<dbReference type="EMBL" id="JACVVK020000098">
    <property type="protein sequence ID" value="KAK7492876.1"/>
    <property type="molecule type" value="Genomic_DNA"/>
</dbReference>
<accession>A0ABD0L0W2</accession>
<organism evidence="1 2">
    <name type="scientific">Batillaria attramentaria</name>
    <dbReference type="NCBI Taxonomy" id="370345"/>
    <lineage>
        <taxon>Eukaryota</taxon>
        <taxon>Metazoa</taxon>
        <taxon>Spiralia</taxon>
        <taxon>Lophotrochozoa</taxon>
        <taxon>Mollusca</taxon>
        <taxon>Gastropoda</taxon>
        <taxon>Caenogastropoda</taxon>
        <taxon>Sorbeoconcha</taxon>
        <taxon>Cerithioidea</taxon>
        <taxon>Batillariidae</taxon>
        <taxon>Batillaria</taxon>
    </lineage>
</organism>
<dbReference type="AlphaFoldDB" id="A0ABD0L0W2"/>
<reference evidence="1 2" key="1">
    <citation type="journal article" date="2023" name="Sci. Data">
        <title>Genome assembly of the Korean intertidal mud-creeper Batillaria attramentaria.</title>
        <authorList>
            <person name="Patra A.K."/>
            <person name="Ho P.T."/>
            <person name="Jun S."/>
            <person name="Lee S.J."/>
            <person name="Kim Y."/>
            <person name="Won Y.J."/>
        </authorList>
    </citation>
    <scope>NUCLEOTIDE SEQUENCE [LARGE SCALE GENOMIC DNA]</scope>
    <source>
        <strain evidence="1">Wonlab-2016</strain>
    </source>
</reference>
<proteinExistence type="predicted"/>